<dbReference type="PANTHER" id="PTHR35147:SF1">
    <property type="entry name" value="CHEMORECEPTOR GLUTAMINE DEAMIDASE CHED-RELATED"/>
    <property type="match status" value="1"/>
</dbReference>
<proteinExistence type="inferred from homology"/>
<name>A0A2S8FIP5_9BACT</name>
<dbReference type="GO" id="GO:0006935">
    <property type="term" value="P:chemotaxis"/>
    <property type="evidence" value="ECO:0007669"/>
    <property type="project" value="UniProtKB-UniRule"/>
</dbReference>
<keyword evidence="1 3" id="KW-0145">Chemotaxis</keyword>
<dbReference type="InterPro" id="IPR005659">
    <property type="entry name" value="Chemorcpt_Glu_NH3ase_CheD"/>
</dbReference>
<gene>
    <name evidence="3" type="primary">cheD</name>
    <name evidence="4" type="ORF">C5Y83_17650</name>
</gene>
<dbReference type="OrthoDB" id="9807202at2"/>
<dbReference type="CDD" id="cd16352">
    <property type="entry name" value="CheD"/>
    <property type="match status" value="1"/>
</dbReference>
<dbReference type="InterPro" id="IPR011324">
    <property type="entry name" value="Cytotoxic_necrot_fac-like_cat"/>
</dbReference>
<protein>
    <recommendedName>
        <fullName evidence="3">Probable chemoreceptor glutamine deamidase CheD</fullName>
        <ecNumber evidence="3">3.5.1.44</ecNumber>
    </recommendedName>
</protein>
<dbReference type="Proteomes" id="UP000238322">
    <property type="component" value="Unassembled WGS sequence"/>
</dbReference>
<comment type="function">
    <text evidence="3">Probably deamidates glutamine residues to glutamate on methyl-accepting chemotaxis receptors (MCPs), playing an important role in chemotaxis.</text>
</comment>
<dbReference type="Pfam" id="PF03975">
    <property type="entry name" value="CheD"/>
    <property type="match status" value="1"/>
</dbReference>
<dbReference type="PANTHER" id="PTHR35147">
    <property type="entry name" value="CHEMORECEPTOR GLUTAMINE DEAMIDASE CHED-RELATED"/>
    <property type="match status" value="1"/>
</dbReference>
<dbReference type="InterPro" id="IPR038592">
    <property type="entry name" value="CheD-like_sf"/>
</dbReference>
<dbReference type="GO" id="GO:0050568">
    <property type="term" value="F:protein-glutamine glutaminase activity"/>
    <property type="evidence" value="ECO:0007669"/>
    <property type="project" value="UniProtKB-UniRule"/>
</dbReference>
<comment type="catalytic activity">
    <reaction evidence="3">
        <text>L-glutaminyl-[protein] + H2O = L-glutamyl-[protein] + NH4(+)</text>
        <dbReference type="Rhea" id="RHEA:16441"/>
        <dbReference type="Rhea" id="RHEA-COMP:10207"/>
        <dbReference type="Rhea" id="RHEA-COMP:10208"/>
        <dbReference type="ChEBI" id="CHEBI:15377"/>
        <dbReference type="ChEBI" id="CHEBI:28938"/>
        <dbReference type="ChEBI" id="CHEBI:29973"/>
        <dbReference type="ChEBI" id="CHEBI:30011"/>
        <dbReference type="EC" id="3.5.1.44"/>
    </reaction>
</comment>
<evidence type="ECO:0000313" key="5">
    <source>
        <dbReference type="Proteomes" id="UP000238322"/>
    </source>
</evidence>
<evidence type="ECO:0000256" key="3">
    <source>
        <dbReference type="HAMAP-Rule" id="MF_01440"/>
    </source>
</evidence>
<dbReference type="HAMAP" id="MF_01440">
    <property type="entry name" value="CheD"/>
    <property type="match status" value="1"/>
</dbReference>
<dbReference type="Gene3D" id="3.30.1330.200">
    <property type="match status" value="1"/>
</dbReference>
<sequence>MATANLKRASIRVPMAGIEAACSPDALETLLGSCVGIALWCRETQHGALAHAMLSECRGDTKQPGRFVDSAIPTMLDTLAKRGARRRAFVAKICGGSNMFKGIANSQDVGKRNIEKAKELLRQLNIPILAEHVGGNSGRVITFDLESGRIQVKVGRETVAEI</sequence>
<reference evidence="4 5" key="1">
    <citation type="submission" date="2018-02" db="EMBL/GenBank/DDBJ databases">
        <title>Comparative genomes isolates from brazilian mangrove.</title>
        <authorList>
            <person name="Araujo J.E."/>
            <person name="Taketani R.G."/>
            <person name="Silva M.C.P."/>
            <person name="Loureco M.V."/>
            <person name="Andreote F.D."/>
        </authorList>
    </citation>
    <scope>NUCLEOTIDE SEQUENCE [LARGE SCALE GENOMIC DNA]</scope>
    <source>
        <strain evidence="4 5">Hex-1 MGV</strain>
    </source>
</reference>
<comment type="similarity">
    <text evidence="3">Belongs to the CheD family.</text>
</comment>
<evidence type="ECO:0000256" key="2">
    <source>
        <dbReference type="ARBA" id="ARBA00022801"/>
    </source>
</evidence>
<dbReference type="AlphaFoldDB" id="A0A2S8FIP5"/>
<comment type="caution">
    <text evidence="4">The sequence shown here is derived from an EMBL/GenBank/DDBJ whole genome shotgun (WGS) entry which is preliminary data.</text>
</comment>
<evidence type="ECO:0000313" key="4">
    <source>
        <dbReference type="EMBL" id="PQO32069.1"/>
    </source>
</evidence>
<accession>A0A2S8FIP5</accession>
<dbReference type="RefSeq" id="WP_105331082.1">
    <property type="nucleotide sequence ID" value="NZ_PUHY01000012.1"/>
</dbReference>
<dbReference type="EMBL" id="PUHY01000012">
    <property type="protein sequence ID" value="PQO32069.1"/>
    <property type="molecule type" value="Genomic_DNA"/>
</dbReference>
<dbReference type="SUPFAM" id="SSF64438">
    <property type="entry name" value="CNF1/YfiH-like putative cysteine hydrolases"/>
    <property type="match status" value="1"/>
</dbReference>
<evidence type="ECO:0000256" key="1">
    <source>
        <dbReference type="ARBA" id="ARBA00022500"/>
    </source>
</evidence>
<keyword evidence="2 3" id="KW-0378">Hydrolase</keyword>
<dbReference type="EC" id="3.5.1.44" evidence="3"/>
<organism evidence="4 5">
    <name type="scientific">Blastopirellula marina</name>
    <dbReference type="NCBI Taxonomy" id="124"/>
    <lineage>
        <taxon>Bacteria</taxon>
        <taxon>Pseudomonadati</taxon>
        <taxon>Planctomycetota</taxon>
        <taxon>Planctomycetia</taxon>
        <taxon>Pirellulales</taxon>
        <taxon>Pirellulaceae</taxon>
        <taxon>Blastopirellula</taxon>
    </lineage>
</organism>